<accession>A0A1B7VWW0</accession>
<dbReference type="InterPro" id="IPR002636">
    <property type="entry name" value="DUF29"/>
</dbReference>
<dbReference type="PANTHER" id="PTHR34235">
    <property type="entry name" value="SLR1203 PROTEIN-RELATED"/>
    <property type="match status" value="1"/>
</dbReference>
<dbReference type="Gene3D" id="1.20.1220.20">
    <property type="entry name" value="Uncharcterised protein PF01724"/>
    <property type="match status" value="1"/>
</dbReference>
<evidence type="ECO:0000313" key="2">
    <source>
        <dbReference type="Proteomes" id="UP000092382"/>
    </source>
</evidence>
<dbReference type="EMBL" id="LJOY01000030">
    <property type="protein sequence ID" value="OBQ25400.1"/>
    <property type="molecule type" value="Genomic_DNA"/>
</dbReference>
<proteinExistence type="predicted"/>
<dbReference type="PANTHER" id="PTHR34235:SF3">
    <property type="entry name" value="SLR1203 PROTEIN"/>
    <property type="match status" value="1"/>
</dbReference>
<dbReference type="STRING" id="1803587.GCA_001593825_01191"/>
<comment type="caution">
    <text evidence="1">The sequence shown here is derived from an EMBL/GenBank/DDBJ whole genome shotgun (WGS) entry which is preliminary data.</text>
</comment>
<organism evidence="1 2">
    <name type="scientific">Aphanizomenon flos-aquae LD13</name>
    <dbReference type="NCBI Taxonomy" id="1710894"/>
    <lineage>
        <taxon>Bacteria</taxon>
        <taxon>Bacillati</taxon>
        <taxon>Cyanobacteriota</taxon>
        <taxon>Cyanophyceae</taxon>
        <taxon>Nostocales</taxon>
        <taxon>Aphanizomenonaceae</taxon>
        <taxon>Aphanizomenon</taxon>
    </lineage>
</organism>
<evidence type="ECO:0000313" key="1">
    <source>
        <dbReference type="EMBL" id="OBQ25400.1"/>
    </source>
</evidence>
<dbReference type="Pfam" id="PF01724">
    <property type="entry name" value="DUF29"/>
    <property type="match status" value="1"/>
</dbReference>
<dbReference type="PATRIC" id="fig|1710894.3.peg.4160"/>
<reference evidence="1 2" key="1">
    <citation type="submission" date="2015-09" db="EMBL/GenBank/DDBJ databases">
        <title>Whole genome shotgun sequence assembly of Aphanizomenon flos-aquae UKL13.</title>
        <authorList>
            <person name="Driscoll C."/>
        </authorList>
    </citation>
    <scope>NUCLEOTIDE SEQUENCE [LARGE SCALE GENOMIC DNA]</scope>
    <source>
        <strain evidence="1">MDT13</strain>
    </source>
</reference>
<dbReference type="AlphaFoldDB" id="A0A1B7VWW0"/>
<name>A0A1B7VWW0_APHFL</name>
<dbReference type="Proteomes" id="UP000092382">
    <property type="component" value="Unassembled WGS sequence"/>
</dbReference>
<sequence length="146" mass="17497">MPKTTLQNLYQADFVLWVENTVDKLKARNYLDVDWENLTKEIEALAGRERRELESLLTKLFEHLLKGYYVNTPEFYRCWQLTISRTQQEMKRIIRDSPSLRDYYLAIKDECYQDAIKNMTKEHDNRFPEICPFPQNLDVLLNSSIV</sequence>
<evidence type="ECO:0008006" key="3">
    <source>
        <dbReference type="Google" id="ProtNLM"/>
    </source>
</evidence>
<protein>
    <recommendedName>
        <fullName evidence="3">DUF29 domain-containing protein</fullName>
    </recommendedName>
</protein>
<gene>
    <name evidence="1" type="ORF">AN481_10440</name>
</gene>